<protein>
    <submittedName>
        <fullName evidence="10">ABC transporter permease</fullName>
    </submittedName>
</protein>
<evidence type="ECO:0000259" key="9">
    <source>
        <dbReference type="PROSITE" id="PS50928"/>
    </source>
</evidence>
<evidence type="ECO:0000256" key="6">
    <source>
        <dbReference type="ARBA" id="ARBA00022989"/>
    </source>
</evidence>
<gene>
    <name evidence="10" type="ORF">QO033_15375</name>
</gene>
<keyword evidence="4" id="KW-1003">Cell membrane</keyword>
<sequence>MRRHQSRIAFFLLLTPLVLWLGLLIIIPHIDMLLISLRERISFGVYEPSLTHYEKALTEPLYLRTFWRTAVMSVLATAITLLIAFPVAYYIAKMAKGRLQQVLFMLCLIPFYVSELVRTFGWMILLRETGLVSNLLQWVGLADRPVELLYTDATMMVGLVYTSMLFMVVPLVTTLESLDDSVIEAGYDLGGSGLSVLREIIIPHAMPGIVSGCIVVFMLSLGNYLTPTMLGGKDSLWFTEMIYNQFIVRSNWELGAAFGFMLLILSSVIVWGVLRLTGRTLKETMG</sequence>
<evidence type="ECO:0000256" key="7">
    <source>
        <dbReference type="ARBA" id="ARBA00023136"/>
    </source>
</evidence>
<comment type="similarity">
    <text evidence="2">Belongs to the binding-protein-dependent transport system permease family. CysTW subfamily.</text>
</comment>
<feature type="domain" description="ABC transmembrane type-1" evidence="9">
    <location>
        <begin position="66"/>
        <end position="273"/>
    </location>
</feature>
<keyword evidence="11" id="KW-1185">Reference proteome</keyword>
<proteinExistence type="inferred from homology"/>
<evidence type="ECO:0000313" key="11">
    <source>
        <dbReference type="Proteomes" id="UP001243757"/>
    </source>
</evidence>
<dbReference type="SUPFAM" id="SSF161098">
    <property type="entry name" value="MetI-like"/>
    <property type="match status" value="1"/>
</dbReference>
<dbReference type="InterPro" id="IPR035906">
    <property type="entry name" value="MetI-like_sf"/>
</dbReference>
<evidence type="ECO:0000256" key="3">
    <source>
        <dbReference type="ARBA" id="ARBA00022448"/>
    </source>
</evidence>
<evidence type="ECO:0000313" key="10">
    <source>
        <dbReference type="EMBL" id="MDK3019063.1"/>
    </source>
</evidence>
<evidence type="ECO:0000256" key="2">
    <source>
        <dbReference type="ARBA" id="ARBA00007069"/>
    </source>
</evidence>
<feature type="transmembrane region" description="Helical" evidence="8">
    <location>
        <begin position="205"/>
        <end position="225"/>
    </location>
</feature>
<evidence type="ECO:0000256" key="4">
    <source>
        <dbReference type="ARBA" id="ARBA00022475"/>
    </source>
</evidence>
<keyword evidence="6 8" id="KW-1133">Transmembrane helix</keyword>
<comment type="subcellular location">
    <subcellularLocation>
        <location evidence="1 8">Cell membrane</location>
        <topology evidence="1 8">Multi-pass membrane protein</topology>
    </subcellularLocation>
</comment>
<comment type="caution">
    <text evidence="10">The sequence shown here is derived from an EMBL/GenBank/DDBJ whole genome shotgun (WGS) entry which is preliminary data.</text>
</comment>
<evidence type="ECO:0000256" key="1">
    <source>
        <dbReference type="ARBA" id="ARBA00004651"/>
    </source>
</evidence>
<keyword evidence="5 8" id="KW-0812">Transmembrane</keyword>
<dbReference type="PANTHER" id="PTHR42929:SF1">
    <property type="entry name" value="INNER MEMBRANE ABC TRANSPORTER PERMEASE PROTEIN YDCU-RELATED"/>
    <property type="match status" value="1"/>
</dbReference>
<feature type="transmembrane region" description="Helical" evidence="8">
    <location>
        <begin position="70"/>
        <end position="91"/>
    </location>
</feature>
<dbReference type="Gene3D" id="1.10.3720.10">
    <property type="entry name" value="MetI-like"/>
    <property type="match status" value="1"/>
</dbReference>
<dbReference type="PROSITE" id="PS50928">
    <property type="entry name" value="ABC_TM1"/>
    <property type="match status" value="1"/>
</dbReference>
<evidence type="ECO:0000256" key="5">
    <source>
        <dbReference type="ARBA" id="ARBA00022692"/>
    </source>
</evidence>
<feature type="transmembrane region" description="Helical" evidence="8">
    <location>
        <begin position="254"/>
        <end position="274"/>
    </location>
</feature>
<feature type="transmembrane region" description="Helical" evidence="8">
    <location>
        <begin position="153"/>
        <end position="172"/>
    </location>
</feature>
<dbReference type="EMBL" id="JASNJD010000011">
    <property type="protein sequence ID" value="MDK3019063.1"/>
    <property type="molecule type" value="Genomic_DNA"/>
</dbReference>
<feature type="transmembrane region" description="Helical" evidence="8">
    <location>
        <begin position="103"/>
        <end position="125"/>
    </location>
</feature>
<dbReference type="Proteomes" id="UP001243757">
    <property type="component" value="Unassembled WGS sequence"/>
</dbReference>
<name>A0ABT7F388_9RHOB</name>
<keyword evidence="3 8" id="KW-0813">Transport</keyword>
<dbReference type="InterPro" id="IPR000515">
    <property type="entry name" value="MetI-like"/>
</dbReference>
<accession>A0ABT7F388</accession>
<feature type="transmembrane region" description="Helical" evidence="8">
    <location>
        <begin position="9"/>
        <end position="30"/>
    </location>
</feature>
<dbReference type="Pfam" id="PF00528">
    <property type="entry name" value="BPD_transp_1"/>
    <property type="match status" value="1"/>
</dbReference>
<dbReference type="CDD" id="cd06261">
    <property type="entry name" value="TM_PBP2"/>
    <property type="match status" value="1"/>
</dbReference>
<dbReference type="RefSeq" id="WP_284481864.1">
    <property type="nucleotide sequence ID" value="NZ_JASNJD010000011.1"/>
</dbReference>
<evidence type="ECO:0000256" key="8">
    <source>
        <dbReference type="RuleBase" id="RU363032"/>
    </source>
</evidence>
<reference evidence="10 11" key="1">
    <citation type="submission" date="2023-05" db="EMBL/GenBank/DDBJ databases">
        <title>Pseudodonghicola sp. nov.</title>
        <authorList>
            <person name="Huang J."/>
        </authorList>
    </citation>
    <scope>NUCLEOTIDE SEQUENCE [LARGE SCALE GENOMIC DNA]</scope>
    <source>
        <strain evidence="10 11">IC7</strain>
    </source>
</reference>
<dbReference type="PANTHER" id="PTHR42929">
    <property type="entry name" value="INNER MEMBRANE ABC TRANSPORTER PERMEASE PROTEIN YDCU-RELATED-RELATED"/>
    <property type="match status" value="1"/>
</dbReference>
<keyword evidence="7 8" id="KW-0472">Membrane</keyword>
<organism evidence="10 11">
    <name type="scientific">Pseudodonghicola flavimaris</name>
    <dbReference type="NCBI Taxonomy" id="3050036"/>
    <lineage>
        <taxon>Bacteria</taxon>
        <taxon>Pseudomonadati</taxon>
        <taxon>Pseudomonadota</taxon>
        <taxon>Alphaproteobacteria</taxon>
        <taxon>Rhodobacterales</taxon>
        <taxon>Paracoccaceae</taxon>
        <taxon>Pseudodonghicola</taxon>
    </lineage>
</organism>